<dbReference type="InterPro" id="IPR056884">
    <property type="entry name" value="NPHP3-like_N"/>
</dbReference>
<sequence length="496" mass="56324">MGHDRRTFNKIAHYFNATHLTTESNNVARTSEYNSIVGSIRDNRSRVIDDLDEIQRIRSWLERRQDEINVDSQQRNLAKHMAGTGEWLFEETKFRSWASLDKSFPIVWLVGPEGCGKSLLCSLAIERMRLNTQQQAVVDLMLAFDKPRSEYHLVTQTALQLLKYVIEHRGGVNAEAFLMLPREQSKDKKTFQVRELIQILISQCPAVFIFVDGLDEVGSAEQPEQKLNHEAKLEKTKRQLHSVVAFFANLTKKESGTPVRLLCSSKQTVTIENWMREWEALELPINRHAVAADIAQYVERRFKNGLGGSSSTLASTSLIAQLSKAAKNSFLFASTMADWIESSFALTDSSTEPVIPDKFKSIGELYQERLDQLLHPDSPHEHNMEQKSLGILQTISLVANAKRPLKLMELQEALAISQKSFQDGELLDLTSENIEHLNGREVQHDCAPFIDFHPTSKDSKDGFVRLAHASAFVFLREYPQRTVDATEKKFGIAIRA</sequence>
<dbReference type="PANTHER" id="PTHR10039:SF17">
    <property type="entry name" value="FUNGAL STAND N-TERMINAL GOODBYE DOMAIN-CONTAINING PROTEIN-RELATED"/>
    <property type="match status" value="1"/>
</dbReference>
<proteinExistence type="predicted"/>
<evidence type="ECO:0000259" key="2">
    <source>
        <dbReference type="Pfam" id="PF24883"/>
    </source>
</evidence>
<dbReference type="Proteomes" id="UP000799444">
    <property type="component" value="Unassembled WGS sequence"/>
</dbReference>
<evidence type="ECO:0000256" key="1">
    <source>
        <dbReference type="ARBA" id="ARBA00022737"/>
    </source>
</evidence>
<keyword evidence="1" id="KW-0677">Repeat</keyword>
<name>A0A9P4UUN0_9PLEO</name>
<dbReference type="AlphaFoldDB" id="A0A9P4UUN0"/>
<dbReference type="OrthoDB" id="21416at2759"/>
<dbReference type="EMBL" id="ML996257">
    <property type="protein sequence ID" value="KAF2729072.1"/>
    <property type="molecule type" value="Genomic_DNA"/>
</dbReference>
<dbReference type="InterPro" id="IPR027417">
    <property type="entry name" value="P-loop_NTPase"/>
</dbReference>
<evidence type="ECO:0000313" key="4">
    <source>
        <dbReference type="Proteomes" id="UP000799444"/>
    </source>
</evidence>
<dbReference type="Pfam" id="PF24883">
    <property type="entry name" value="NPHP3_N"/>
    <property type="match status" value="1"/>
</dbReference>
<dbReference type="PANTHER" id="PTHR10039">
    <property type="entry name" value="AMELOGENIN"/>
    <property type="match status" value="1"/>
</dbReference>
<reference evidence="3" key="1">
    <citation type="journal article" date="2020" name="Stud. Mycol.">
        <title>101 Dothideomycetes genomes: a test case for predicting lifestyles and emergence of pathogens.</title>
        <authorList>
            <person name="Haridas S."/>
            <person name="Albert R."/>
            <person name="Binder M."/>
            <person name="Bloem J."/>
            <person name="Labutti K."/>
            <person name="Salamov A."/>
            <person name="Andreopoulos B."/>
            <person name="Baker S."/>
            <person name="Barry K."/>
            <person name="Bills G."/>
            <person name="Bluhm B."/>
            <person name="Cannon C."/>
            <person name="Castanera R."/>
            <person name="Culley D."/>
            <person name="Daum C."/>
            <person name="Ezra D."/>
            <person name="Gonzalez J."/>
            <person name="Henrissat B."/>
            <person name="Kuo A."/>
            <person name="Liang C."/>
            <person name="Lipzen A."/>
            <person name="Lutzoni F."/>
            <person name="Magnuson J."/>
            <person name="Mondo S."/>
            <person name="Nolan M."/>
            <person name="Ohm R."/>
            <person name="Pangilinan J."/>
            <person name="Park H.-J."/>
            <person name="Ramirez L."/>
            <person name="Alfaro M."/>
            <person name="Sun H."/>
            <person name="Tritt A."/>
            <person name="Yoshinaga Y."/>
            <person name="Zwiers L.-H."/>
            <person name="Turgeon B."/>
            <person name="Goodwin S."/>
            <person name="Spatafora J."/>
            <person name="Crous P."/>
            <person name="Grigoriev I."/>
        </authorList>
    </citation>
    <scope>NUCLEOTIDE SEQUENCE</scope>
    <source>
        <strain evidence="3">CBS 125425</strain>
    </source>
</reference>
<keyword evidence="4" id="KW-1185">Reference proteome</keyword>
<accession>A0A9P4UUN0</accession>
<evidence type="ECO:0000313" key="3">
    <source>
        <dbReference type="EMBL" id="KAF2729072.1"/>
    </source>
</evidence>
<dbReference type="Gene3D" id="3.40.50.300">
    <property type="entry name" value="P-loop containing nucleotide triphosphate hydrolases"/>
    <property type="match status" value="1"/>
</dbReference>
<comment type="caution">
    <text evidence="3">The sequence shown here is derived from an EMBL/GenBank/DDBJ whole genome shotgun (WGS) entry which is preliminary data.</text>
</comment>
<protein>
    <recommendedName>
        <fullName evidence="2">Nephrocystin 3-like N-terminal domain-containing protein</fullName>
    </recommendedName>
</protein>
<organism evidence="3 4">
    <name type="scientific">Polyplosphaeria fusca</name>
    <dbReference type="NCBI Taxonomy" id="682080"/>
    <lineage>
        <taxon>Eukaryota</taxon>
        <taxon>Fungi</taxon>
        <taxon>Dikarya</taxon>
        <taxon>Ascomycota</taxon>
        <taxon>Pezizomycotina</taxon>
        <taxon>Dothideomycetes</taxon>
        <taxon>Pleosporomycetidae</taxon>
        <taxon>Pleosporales</taxon>
        <taxon>Tetraplosphaeriaceae</taxon>
        <taxon>Polyplosphaeria</taxon>
    </lineage>
</organism>
<gene>
    <name evidence="3" type="ORF">EJ04DRAFT_82194</name>
</gene>
<feature type="domain" description="Nephrocystin 3-like N-terminal" evidence="2">
    <location>
        <begin position="83"/>
        <end position="241"/>
    </location>
</feature>